<keyword evidence="4" id="KW-0539">Nucleus</keyword>
<dbReference type="InterPro" id="IPR009287">
    <property type="entry name" value="Spt4"/>
</dbReference>
<keyword evidence="3" id="KW-0804">Transcription</keyword>
<name>A0A023BD16_GRENI</name>
<comment type="subcellular location">
    <subcellularLocation>
        <location evidence="1">Nucleus</location>
    </subcellularLocation>
</comment>
<organism evidence="6 7">
    <name type="scientific">Gregarina niphandrodes</name>
    <name type="common">Septate eugregarine</name>
    <dbReference type="NCBI Taxonomy" id="110365"/>
    <lineage>
        <taxon>Eukaryota</taxon>
        <taxon>Sar</taxon>
        <taxon>Alveolata</taxon>
        <taxon>Apicomplexa</taxon>
        <taxon>Conoidasida</taxon>
        <taxon>Gregarinasina</taxon>
        <taxon>Eugregarinorida</taxon>
        <taxon>Gregarinidae</taxon>
        <taxon>Gregarina</taxon>
    </lineage>
</organism>
<dbReference type="eggNOG" id="KOG3490">
    <property type="taxonomic scope" value="Eukaryota"/>
</dbReference>
<reference evidence="6" key="1">
    <citation type="submission" date="2013-12" db="EMBL/GenBank/DDBJ databases">
        <authorList>
            <person name="Omoto C.K."/>
            <person name="Sibley D."/>
            <person name="Venepally P."/>
            <person name="Hadjithomas M."/>
            <person name="Karamycheva S."/>
            <person name="Brunk B."/>
            <person name="Roos D."/>
            <person name="Caler E."/>
            <person name="Lorenzi H."/>
        </authorList>
    </citation>
    <scope>NUCLEOTIDE SEQUENCE</scope>
</reference>
<feature type="domain" description="Spt4/RpoE2 zinc finger" evidence="5">
    <location>
        <begin position="25"/>
        <end position="99"/>
    </location>
</feature>
<dbReference type="OMA" id="CYAISVV"/>
<sequence length="99" mass="11057">MAEEDVVVPTSSVRKNKPEVTVMKLRACMQCSMVLSEDQFLQRGCINCGDHHMDNTRESVWGSTTPNFKGMAVILRPEISWVARYNDISGVPGAYAINH</sequence>
<dbReference type="GeneID" id="22910556"/>
<keyword evidence="7" id="KW-1185">Reference proteome</keyword>
<dbReference type="EMBL" id="AFNH02000059">
    <property type="protein sequence ID" value="EZG87174.1"/>
    <property type="molecule type" value="Genomic_DNA"/>
</dbReference>
<dbReference type="AlphaFoldDB" id="A0A023BD16"/>
<dbReference type="GO" id="GO:0006355">
    <property type="term" value="P:regulation of DNA-templated transcription"/>
    <property type="evidence" value="ECO:0007669"/>
    <property type="project" value="InterPro"/>
</dbReference>
<dbReference type="PANTHER" id="PTHR12882:SF1">
    <property type="entry name" value="TRANSCRIPTION ELONGATION FACTOR SPT4"/>
    <property type="match status" value="1"/>
</dbReference>
<dbReference type="InterPro" id="IPR022800">
    <property type="entry name" value="Spt4/RpoE2_Znf"/>
</dbReference>
<keyword evidence="6" id="KW-0648">Protein biosynthesis</keyword>
<dbReference type="RefSeq" id="XP_011128693.1">
    <property type="nucleotide sequence ID" value="XM_011130391.1"/>
</dbReference>
<gene>
    <name evidence="6" type="ORF">GNI_007890</name>
</gene>
<dbReference type="PANTHER" id="PTHR12882">
    <property type="entry name" value="SUPPRESSOR OF TY 4"/>
    <property type="match status" value="1"/>
</dbReference>
<evidence type="ECO:0000256" key="2">
    <source>
        <dbReference type="ARBA" id="ARBA00010464"/>
    </source>
</evidence>
<dbReference type="InterPro" id="IPR038510">
    <property type="entry name" value="Spt4_sf"/>
</dbReference>
<proteinExistence type="inferred from homology"/>
<keyword evidence="6" id="KW-0251">Elongation factor</keyword>
<dbReference type="VEuPathDB" id="CryptoDB:GNI_007890"/>
<evidence type="ECO:0000313" key="7">
    <source>
        <dbReference type="Proteomes" id="UP000019763"/>
    </source>
</evidence>
<comment type="caution">
    <text evidence="6">The sequence shown here is derived from an EMBL/GenBank/DDBJ whole genome shotgun (WGS) entry which is preliminary data.</text>
</comment>
<evidence type="ECO:0000259" key="5">
    <source>
        <dbReference type="SMART" id="SM01389"/>
    </source>
</evidence>
<dbReference type="GO" id="GO:0003746">
    <property type="term" value="F:translation elongation factor activity"/>
    <property type="evidence" value="ECO:0007669"/>
    <property type="project" value="UniProtKB-KW"/>
</dbReference>
<dbReference type="Pfam" id="PF06093">
    <property type="entry name" value="Spt4"/>
    <property type="match status" value="1"/>
</dbReference>
<dbReference type="OrthoDB" id="248751at2759"/>
<dbReference type="Proteomes" id="UP000019763">
    <property type="component" value="Unassembled WGS sequence"/>
</dbReference>
<accession>A0A023BD16</accession>
<comment type="similarity">
    <text evidence="2">Belongs to the SPT4 family.</text>
</comment>
<evidence type="ECO:0000256" key="4">
    <source>
        <dbReference type="ARBA" id="ARBA00023242"/>
    </source>
</evidence>
<dbReference type="InterPro" id="IPR029040">
    <property type="entry name" value="RPABC4/Spt4"/>
</dbReference>
<dbReference type="SUPFAM" id="SSF63393">
    <property type="entry name" value="RNA polymerase subunits"/>
    <property type="match status" value="1"/>
</dbReference>
<evidence type="ECO:0000256" key="1">
    <source>
        <dbReference type="ARBA" id="ARBA00004123"/>
    </source>
</evidence>
<protein>
    <submittedName>
        <fullName evidence="6">Transcription elongation factor SPT4</fullName>
    </submittedName>
</protein>
<evidence type="ECO:0000256" key="3">
    <source>
        <dbReference type="ARBA" id="ARBA00023163"/>
    </source>
</evidence>
<dbReference type="GO" id="GO:0032044">
    <property type="term" value="C:DSIF complex"/>
    <property type="evidence" value="ECO:0007669"/>
    <property type="project" value="TreeGrafter"/>
</dbReference>
<dbReference type="Gene3D" id="3.30.40.210">
    <property type="match status" value="1"/>
</dbReference>
<dbReference type="GO" id="GO:0140673">
    <property type="term" value="P:transcription elongation-coupled chromatin remodeling"/>
    <property type="evidence" value="ECO:0007669"/>
    <property type="project" value="InterPro"/>
</dbReference>
<evidence type="ECO:0000313" key="6">
    <source>
        <dbReference type="EMBL" id="EZG87174.1"/>
    </source>
</evidence>
<dbReference type="GO" id="GO:0000993">
    <property type="term" value="F:RNA polymerase II complex binding"/>
    <property type="evidence" value="ECO:0007669"/>
    <property type="project" value="TreeGrafter"/>
</dbReference>
<dbReference type="SMART" id="SM01389">
    <property type="entry name" value="Spt4"/>
    <property type="match status" value="1"/>
</dbReference>
<dbReference type="GO" id="GO:0008270">
    <property type="term" value="F:zinc ion binding"/>
    <property type="evidence" value="ECO:0007669"/>
    <property type="project" value="InterPro"/>
</dbReference>